<evidence type="ECO:0000259" key="6">
    <source>
        <dbReference type="Pfam" id="PF05916"/>
    </source>
</evidence>
<evidence type="ECO:0000256" key="4">
    <source>
        <dbReference type="ARBA" id="ARBA00023242"/>
    </source>
</evidence>
<proteinExistence type="inferred from homology"/>
<evidence type="ECO:0000256" key="2">
    <source>
        <dbReference type="ARBA" id="ARBA00010565"/>
    </source>
</evidence>
<keyword evidence="4" id="KW-0539">Nucleus</keyword>
<evidence type="ECO:0000256" key="3">
    <source>
        <dbReference type="ARBA" id="ARBA00022705"/>
    </source>
</evidence>
<dbReference type="PANTHER" id="PTHR12772:SF0">
    <property type="entry name" value="DNA REPLICATION COMPLEX GINS PROTEIN PSF2"/>
    <property type="match status" value="1"/>
</dbReference>
<dbReference type="Gene3D" id="1.20.58.1020">
    <property type="match status" value="1"/>
</dbReference>
<dbReference type="Pfam" id="PF25005">
    <property type="entry name" value="PSF2_N"/>
    <property type="match status" value="1"/>
</dbReference>
<dbReference type="OMA" id="QHASNDV"/>
<dbReference type="CDD" id="cd21694">
    <property type="entry name" value="GINS_B_Psf2"/>
    <property type="match status" value="1"/>
</dbReference>
<evidence type="ECO:0000313" key="8">
    <source>
        <dbReference type="Proteomes" id="UP000887565"/>
    </source>
</evidence>
<organism evidence="8 9">
    <name type="scientific">Romanomermis culicivorax</name>
    <name type="common">Nematode worm</name>
    <dbReference type="NCBI Taxonomy" id="13658"/>
    <lineage>
        <taxon>Eukaryota</taxon>
        <taxon>Metazoa</taxon>
        <taxon>Ecdysozoa</taxon>
        <taxon>Nematoda</taxon>
        <taxon>Enoplea</taxon>
        <taxon>Dorylaimia</taxon>
        <taxon>Mermithida</taxon>
        <taxon>Mermithoidea</taxon>
        <taxon>Mermithidae</taxon>
        <taxon>Romanomermis</taxon>
    </lineage>
</organism>
<evidence type="ECO:0000259" key="7">
    <source>
        <dbReference type="Pfam" id="PF25005"/>
    </source>
</evidence>
<dbReference type="GO" id="GO:0000727">
    <property type="term" value="P:double-strand break repair via break-induced replication"/>
    <property type="evidence" value="ECO:0007669"/>
    <property type="project" value="TreeGrafter"/>
</dbReference>
<comment type="similarity">
    <text evidence="2">Belongs to the GINS2/PSF2 family.</text>
</comment>
<dbReference type="WBParaSite" id="nRc.2.0.1.t11822-RA">
    <property type="protein sequence ID" value="nRc.2.0.1.t11822-RA"/>
    <property type="gene ID" value="nRc.2.0.1.g11822"/>
</dbReference>
<dbReference type="InterPro" id="IPR021151">
    <property type="entry name" value="GINS_A"/>
</dbReference>
<dbReference type="Proteomes" id="UP000887565">
    <property type="component" value="Unplaced"/>
</dbReference>
<feature type="domain" description="GINS subunit" evidence="6">
    <location>
        <begin position="66"/>
        <end position="125"/>
    </location>
</feature>
<evidence type="ECO:0000256" key="1">
    <source>
        <dbReference type="ARBA" id="ARBA00004123"/>
    </source>
</evidence>
<protein>
    <recommendedName>
        <fullName evidence="5">GINS complex subunit 2</fullName>
    </recommendedName>
</protein>
<reference evidence="9" key="1">
    <citation type="submission" date="2022-11" db="UniProtKB">
        <authorList>
            <consortium name="WormBaseParasite"/>
        </authorList>
    </citation>
    <scope>IDENTIFICATION</scope>
</reference>
<keyword evidence="8" id="KW-1185">Reference proteome</keyword>
<dbReference type="Gene3D" id="3.40.5.50">
    <property type="match status" value="1"/>
</dbReference>
<dbReference type="Pfam" id="PF05916">
    <property type="entry name" value="Sld5"/>
    <property type="match status" value="1"/>
</dbReference>
<dbReference type="SUPFAM" id="SSF158573">
    <property type="entry name" value="GINS helical bundle-like"/>
    <property type="match status" value="1"/>
</dbReference>
<evidence type="ECO:0000256" key="5">
    <source>
        <dbReference type="ARBA" id="ARBA00030871"/>
    </source>
</evidence>
<comment type="subcellular location">
    <subcellularLocation>
        <location evidence="1">Nucleus</location>
    </subcellularLocation>
</comment>
<keyword evidence="3" id="KW-0235">DNA replication</keyword>
<dbReference type="InterPro" id="IPR007257">
    <property type="entry name" value="GINS_Psf2"/>
</dbReference>
<dbReference type="InterPro" id="IPR056784">
    <property type="entry name" value="PSF2_N"/>
</dbReference>
<sequence>MNFSEIEFLAEDEIVEIIPNFSTKKPIELFAGSIGPLEAGLTTKVPLWAAAFLKQRHRCKIIPPEWMNIDSLENLKIKETEDRFLIPLPSVHMFEISQLILQHASNDVPNGDKIKTLLRDIIDIR</sequence>
<accession>A0A915ID49</accession>
<dbReference type="SUPFAM" id="SSF160059">
    <property type="entry name" value="PriA/YqbF domain"/>
    <property type="match status" value="1"/>
</dbReference>
<dbReference type="CDD" id="cd11712">
    <property type="entry name" value="GINS_A_psf2"/>
    <property type="match status" value="1"/>
</dbReference>
<dbReference type="AlphaFoldDB" id="A0A915ID49"/>
<feature type="domain" description="DNA replication complex GINS protein PSF2 N-terminal" evidence="7">
    <location>
        <begin position="3"/>
        <end position="62"/>
    </location>
</feature>
<dbReference type="GO" id="GO:0006260">
    <property type="term" value="P:DNA replication"/>
    <property type="evidence" value="ECO:0007669"/>
    <property type="project" value="UniProtKB-KW"/>
</dbReference>
<dbReference type="GO" id="GO:0000811">
    <property type="term" value="C:GINS complex"/>
    <property type="evidence" value="ECO:0007669"/>
    <property type="project" value="TreeGrafter"/>
</dbReference>
<name>A0A915ID49_ROMCU</name>
<dbReference type="FunFam" id="3.40.5.50:FF:000001">
    <property type="entry name" value="DNA replication complex GINS protein PSF2"/>
    <property type="match status" value="1"/>
</dbReference>
<dbReference type="InterPro" id="IPR036224">
    <property type="entry name" value="GINS_bundle-like_dom_sf"/>
</dbReference>
<dbReference type="PANTHER" id="PTHR12772">
    <property type="entry name" value="DNA REPLICATION COMPLEX GINS PROTEIN PSF2"/>
    <property type="match status" value="1"/>
</dbReference>
<evidence type="ECO:0000313" key="9">
    <source>
        <dbReference type="WBParaSite" id="nRc.2.0.1.t11822-RA"/>
    </source>
</evidence>